<keyword evidence="2" id="KW-0547">Nucleotide-binding</keyword>
<evidence type="ECO:0000313" key="8">
    <source>
        <dbReference type="EMBL" id="KAJ8982512.1"/>
    </source>
</evidence>
<dbReference type="SMART" id="SM00490">
    <property type="entry name" value="HELICc"/>
    <property type="match status" value="1"/>
</dbReference>
<dbReference type="PROSITE" id="PS51192">
    <property type="entry name" value="HELICASE_ATP_BIND_1"/>
    <property type="match status" value="1"/>
</dbReference>
<name>A0ABQ9JXD8_9CUCU</name>
<protein>
    <recommendedName>
        <fullName evidence="1">RNA helicase</fullName>
        <ecNumber evidence="1">3.6.4.13</ecNumber>
    </recommendedName>
</protein>
<evidence type="ECO:0000313" key="9">
    <source>
        <dbReference type="Proteomes" id="UP001162164"/>
    </source>
</evidence>
<dbReference type="InterPro" id="IPR001650">
    <property type="entry name" value="Helicase_C-like"/>
</dbReference>
<dbReference type="Proteomes" id="UP001162164">
    <property type="component" value="Unassembled WGS sequence"/>
</dbReference>
<dbReference type="InterPro" id="IPR027417">
    <property type="entry name" value="P-loop_NTPase"/>
</dbReference>
<accession>A0ABQ9JXD8</accession>
<feature type="domain" description="Helicase C-terminal" evidence="7">
    <location>
        <begin position="240"/>
        <end position="408"/>
    </location>
</feature>
<keyword evidence="3" id="KW-0378">Hydrolase</keyword>
<evidence type="ECO:0000259" key="7">
    <source>
        <dbReference type="PROSITE" id="PS51194"/>
    </source>
</evidence>
<evidence type="ECO:0000256" key="4">
    <source>
        <dbReference type="ARBA" id="ARBA00022806"/>
    </source>
</evidence>
<dbReference type="SMART" id="SM00487">
    <property type="entry name" value="DEXDc"/>
    <property type="match status" value="1"/>
</dbReference>
<feature type="domain" description="Helicase ATP-binding" evidence="6">
    <location>
        <begin position="97"/>
        <end position="229"/>
    </location>
</feature>
<dbReference type="EMBL" id="JAPWTJ010000119">
    <property type="protein sequence ID" value="KAJ8982512.1"/>
    <property type="molecule type" value="Genomic_DNA"/>
</dbReference>
<evidence type="ECO:0000259" key="6">
    <source>
        <dbReference type="PROSITE" id="PS51192"/>
    </source>
</evidence>
<dbReference type="Pfam" id="PF00270">
    <property type="entry name" value="DEAD"/>
    <property type="match status" value="1"/>
</dbReference>
<dbReference type="CDD" id="cd18787">
    <property type="entry name" value="SF2_C_DEAD"/>
    <property type="match status" value="1"/>
</dbReference>
<dbReference type="InterPro" id="IPR011545">
    <property type="entry name" value="DEAD/DEAH_box_helicase_dom"/>
</dbReference>
<comment type="caution">
    <text evidence="8">The sequence shown here is derived from an EMBL/GenBank/DDBJ whole genome shotgun (WGS) entry which is preliminary data.</text>
</comment>
<evidence type="ECO:0000256" key="2">
    <source>
        <dbReference type="ARBA" id="ARBA00022741"/>
    </source>
</evidence>
<organism evidence="8 9">
    <name type="scientific">Molorchus minor</name>
    <dbReference type="NCBI Taxonomy" id="1323400"/>
    <lineage>
        <taxon>Eukaryota</taxon>
        <taxon>Metazoa</taxon>
        <taxon>Ecdysozoa</taxon>
        <taxon>Arthropoda</taxon>
        <taxon>Hexapoda</taxon>
        <taxon>Insecta</taxon>
        <taxon>Pterygota</taxon>
        <taxon>Neoptera</taxon>
        <taxon>Endopterygota</taxon>
        <taxon>Coleoptera</taxon>
        <taxon>Polyphaga</taxon>
        <taxon>Cucujiformia</taxon>
        <taxon>Chrysomeloidea</taxon>
        <taxon>Cerambycidae</taxon>
        <taxon>Lamiinae</taxon>
        <taxon>Monochamini</taxon>
        <taxon>Molorchus</taxon>
    </lineage>
</organism>
<keyword evidence="4" id="KW-0347">Helicase</keyword>
<dbReference type="Pfam" id="PF00271">
    <property type="entry name" value="Helicase_C"/>
    <property type="match status" value="1"/>
</dbReference>
<dbReference type="EC" id="3.6.4.13" evidence="1"/>
<dbReference type="PANTHER" id="PTHR47958">
    <property type="entry name" value="ATP-DEPENDENT RNA HELICASE DBP3"/>
    <property type="match status" value="1"/>
</dbReference>
<proteinExistence type="predicted"/>
<keyword evidence="9" id="KW-1185">Reference proteome</keyword>
<evidence type="ECO:0000256" key="1">
    <source>
        <dbReference type="ARBA" id="ARBA00012552"/>
    </source>
</evidence>
<keyword evidence="5" id="KW-0067">ATP-binding</keyword>
<gene>
    <name evidence="8" type="ORF">NQ317_018553</name>
</gene>
<dbReference type="SUPFAM" id="SSF52540">
    <property type="entry name" value="P-loop containing nucleoside triphosphate hydrolases"/>
    <property type="match status" value="1"/>
</dbReference>
<dbReference type="InterPro" id="IPR014001">
    <property type="entry name" value="Helicase_ATP-bd"/>
</dbReference>
<evidence type="ECO:0000256" key="5">
    <source>
        <dbReference type="ARBA" id="ARBA00022840"/>
    </source>
</evidence>
<dbReference type="PROSITE" id="PS51194">
    <property type="entry name" value="HELICASE_CTER"/>
    <property type="match status" value="1"/>
</dbReference>
<dbReference type="Gene3D" id="3.40.50.300">
    <property type="entry name" value="P-loop containing nucleotide triphosphate hydrolases"/>
    <property type="match status" value="2"/>
</dbReference>
<sequence>MSQKIDWAKYVAEAEKNITNKKLEIAKIQNSKKETPNTSDDADEQFSLAEASLLAKVIRKGLVESKTDIEVQRKDPKSPLYSVKTFEALNLNPNLLKGVLCLSPTYELAIQTGEVAAHMAKFCPEIEMKFAVRGEELPRGSHLTEHIIIGTPGKVLDWGIKYKVFDLKEIKAFVLDEADVMIATQGHQDQCIRIHKNLSPSCQMMFFSATYDQEVIDFAEHIVKNPITIRLRREEESLDNISQYYVKCANAQEKYTAVTNIYGTVGVGQAIIFCHTRKTAAWLSEKMSRDGHAVAVLSGDLTVEQRINVLDRFRQGQEKVLITTNVLSRGIDVEQVTIVVNFDLPMDQHGKADCETYLHRIGRTGRFGKKGIAINLVDSEQAMDILRTIERHFNRKISFLNAEDSDEIEKIGN</sequence>
<reference evidence="8" key="1">
    <citation type="journal article" date="2023" name="Insect Mol. Biol.">
        <title>Genome sequencing provides insights into the evolution of gene families encoding plant cell wall-degrading enzymes in longhorned beetles.</title>
        <authorList>
            <person name="Shin N.R."/>
            <person name="Okamura Y."/>
            <person name="Kirsch R."/>
            <person name="Pauchet Y."/>
        </authorList>
    </citation>
    <scope>NUCLEOTIDE SEQUENCE</scope>
    <source>
        <strain evidence="8">MMC_N1</strain>
    </source>
</reference>
<evidence type="ECO:0000256" key="3">
    <source>
        <dbReference type="ARBA" id="ARBA00022801"/>
    </source>
</evidence>